<dbReference type="PANTHER" id="PTHR36490">
    <property type="entry name" value="STRESS ENHANCED PROTEIN 2, CHLOROPLASTIC"/>
    <property type="match status" value="1"/>
</dbReference>
<keyword evidence="1" id="KW-1133">Transmembrane helix</keyword>
<evidence type="ECO:0000313" key="3">
    <source>
        <dbReference type="Proteomes" id="UP000639772"/>
    </source>
</evidence>
<organism evidence="2 3">
    <name type="scientific">Vanilla planifolia</name>
    <name type="common">Vanilla</name>
    <dbReference type="NCBI Taxonomy" id="51239"/>
    <lineage>
        <taxon>Eukaryota</taxon>
        <taxon>Viridiplantae</taxon>
        <taxon>Streptophyta</taxon>
        <taxon>Embryophyta</taxon>
        <taxon>Tracheophyta</taxon>
        <taxon>Spermatophyta</taxon>
        <taxon>Magnoliopsida</taxon>
        <taxon>Liliopsida</taxon>
        <taxon>Asparagales</taxon>
        <taxon>Orchidaceae</taxon>
        <taxon>Vanilloideae</taxon>
        <taxon>Vanilleae</taxon>
        <taxon>Vanilla</taxon>
    </lineage>
</organism>
<name>A0A835R0V5_VANPL</name>
<dbReference type="Proteomes" id="UP000639772">
    <property type="component" value="Chromosome 6"/>
</dbReference>
<comment type="caution">
    <text evidence="2">The sequence shown here is derived from an EMBL/GenBank/DDBJ whole genome shotgun (WGS) entry which is preliminary data.</text>
</comment>
<accession>A0A835R0V5</accession>
<evidence type="ECO:0008006" key="4">
    <source>
        <dbReference type="Google" id="ProtNLM"/>
    </source>
</evidence>
<gene>
    <name evidence="2" type="ORF">HPP92_012652</name>
</gene>
<dbReference type="AlphaFoldDB" id="A0A835R0V5"/>
<evidence type="ECO:0000256" key="1">
    <source>
        <dbReference type="SAM" id="Phobius"/>
    </source>
</evidence>
<reference evidence="2 3" key="1">
    <citation type="journal article" date="2020" name="Nat. Food">
        <title>A phased Vanilla planifolia genome enables genetic improvement of flavour and production.</title>
        <authorList>
            <person name="Hasing T."/>
            <person name="Tang H."/>
            <person name="Brym M."/>
            <person name="Khazi F."/>
            <person name="Huang T."/>
            <person name="Chambers A.H."/>
        </authorList>
    </citation>
    <scope>NUCLEOTIDE SEQUENCE [LARGE SCALE GENOMIC DNA]</scope>
    <source>
        <tissue evidence="2">Leaf</tissue>
    </source>
</reference>
<feature type="transmembrane region" description="Helical" evidence="1">
    <location>
        <begin position="170"/>
        <end position="190"/>
    </location>
</feature>
<keyword evidence="1" id="KW-0812">Transmembrane</keyword>
<proteinExistence type="predicted"/>
<feature type="transmembrane region" description="Helical" evidence="1">
    <location>
        <begin position="139"/>
        <end position="158"/>
    </location>
</feature>
<dbReference type="InterPro" id="IPR044971">
    <property type="entry name" value="SEP2"/>
</dbReference>
<dbReference type="EMBL" id="JADCNM010000006">
    <property type="protein sequence ID" value="KAG0477933.1"/>
    <property type="molecule type" value="Genomic_DNA"/>
</dbReference>
<dbReference type="GO" id="GO:0071486">
    <property type="term" value="P:cellular response to high light intensity"/>
    <property type="evidence" value="ECO:0007669"/>
    <property type="project" value="InterPro"/>
</dbReference>
<dbReference type="OrthoDB" id="1937750at2759"/>
<sequence length="235" mass="25742">MRLAQGTLTGNYRNAFYVEQKSRKIVPLGRHDLVSLRSYRFPMSAAGFRAAIFCELPPPERVGGGKADLPTSSRFRRGTDPLSAGGKIILQPRLCTLRSYGSGAIRPSIRASGNERSRFFSFLVDYVESARKSHDMEIISGRLSMIAFSVAMATEFVTGNSCSKLNFEEIAGAVGLCLAVVASAASFAWFSSAKARIGQMLTLSCNSFVDSLVDNIVDGLFYEGDPMDWYDEMNN</sequence>
<dbReference type="PANTHER" id="PTHR36490:SF1">
    <property type="entry name" value="STRESS ENHANCED PROTEIN 2, CHLOROPLASTIC"/>
    <property type="match status" value="1"/>
</dbReference>
<keyword evidence="1" id="KW-0472">Membrane</keyword>
<evidence type="ECO:0000313" key="2">
    <source>
        <dbReference type="EMBL" id="KAG0477933.1"/>
    </source>
</evidence>
<protein>
    <recommendedName>
        <fullName evidence="4">Stress enhanced protein 2</fullName>
    </recommendedName>
</protein>